<dbReference type="Gene3D" id="1.10.8.10">
    <property type="entry name" value="DNA helicase RuvA subunit, C-terminal domain"/>
    <property type="match status" value="1"/>
</dbReference>
<dbReference type="EMBL" id="MFJV01000001">
    <property type="protein sequence ID" value="OGG23775.1"/>
    <property type="molecule type" value="Genomic_DNA"/>
</dbReference>
<sequence length="154" mass="17171">MQVKLDDIKKLREKTQAGVSDCRQALEDAKGDFEKAVKLITERGLEKAAKKEGKETSQGIIESYVHANGKIGVLVELRCETDFVARTDEFKHLAHEICLQVASMNPKNITELLKEEYIRDPKVTIGDFVKQTVAKVGENIAVAKFSRIALGLDK</sequence>
<dbReference type="STRING" id="1798392.A3A79_01030"/>
<dbReference type="Proteomes" id="UP000178759">
    <property type="component" value="Unassembled WGS sequence"/>
</dbReference>
<reference evidence="7 8" key="1">
    <citation type="journal article" date="2016" name="Nat. Commun.">
        <title>Thousands of microbial genomes shed light on interconnected biogeochemical processes in an aquifer system.</title>
        <authorList>
            <person name="Anantharaman K."/>
            <person name="Brown C.T."/>
            <person name="Hug L.A."/>
            <person name="Sharon I."/>
            <person name="Castelle C.J."/>
            <person name="Probst A.J."/>
            <person name="Thomas B.C."/>
            <person name="Singh A."/>
            <person name="Wilkins M.J."/>
            <person name="Karaoz U."/>
            <person name="Brodie E.L."/>
            <person name="Williams K.H."/>
            <person name="Hubbard S.S."/>
            <person name="Banfield J.F."/>
        </authorList>
    </citation>
    <scope>NUCLEOTIDE SEQUENCE [LARGE SCALE GENOMIC DNA]</scope>
</reference>
<keyword evidence="4 5" id="KW-0648">Protein biosynthesis</keyword>
<dbReference type="InterPro" id="IPR036402">
    <property type="entry name" value="EF-Ts_dimer_sf"/>
</dbReference>
<evidence type="ECO:0000256" key="3">
    <source>
        <dbReference type="ARBA" id="ARBA00022768"/>
    </source>
</evidence>
<dbReference type="GO" id="GO:0005737">
    <property type="term" value="C:cytoplasm"/>
    <property type="evidence" value="ECO:0007669"/>
    <property type="project" value="UniProtKB-SubCell"/>
</dbReference>
<comment type="function">
    <text evidence="5">Associates with the EF-Tu.GDP complex and induces the exchange of GDP to GTP. It remains bound to the aminoacyl-tRNA.EF-Tu.GTP complex up to the GTP hydrolysis stage on the ribosome.</text>
</comment>
<evidence type="ECO:0000313" key="7">
    <source>
        <dbReference type="EMBL" id="OGG23775.1"/>
    </source>
</evidence>
<evidence type="ECO:0000256" key="2">
    <source>
        <dbReference type="ARBA" id="ARBA00016956"/>
    </source>
</evidence>
<dbReference type="GO" id="GO:0003746">
    <property type="term" value="F:translation elongation factor activity"/>
    <property type="evidence" value="ECO:0007669"/>
    <property type="project" value="UniProtKB-UniRule"/>
</dbReference>
<keyword evidence="3 5" id="KW-0251">Elongation factor</keyword>
<dbReference type="InterPro" id="IPR009060">
    <property type="entry name" value="UBA-like_sf"/>
</dbReference>
<dbReference type="PANTHER" id="PTHR11741:SF0">
    <property type="entry name" value="ELONGATION FACTOR TS, MITOCHONDRIAL"/>
    <property type="match status" value="1"/>
</dbReference>
<organism evidence="7 8">
    <name type="scientific">Candidatus Gottesmanbacteria bacterium RIFCSPLOWO2_01_FULL_43_11b</name>
    <dbReference type="NCBI Taxonomy" id="1798392"/>
    <lineage>
        <taxon>Bacteria</taxon>
        <taxon>Candidatus Gottesmaniibacteriota</taxon>
    </lineage>
</organism>
<evidence type="ECO:0000313" key="8">
    <source>
        <dbReference type="Proteomes" id="UP000178759"/>
    </source>
</evidence>
<name>A0A1F6AGG8_9BACT</name>
<dbReference type="SUPFAM" id="SSF46934">
    <property type="entry name" value="UBA-like"/>
    <property type="match status" value="1"/>
</dbReference>
<feature type="domain" description="Translation elongation factor EFTs/EF1B dimerisation" evidence="6">
    <location>
        <begin position="72"/>
        <end position="149"/>
    </location>
</feature>
<dbReference type="Pfam" id="PF00889">
    <property type="entry name" value="EF_TS"/>
    <property type="match status" value="1"/>
</dbReference>
<comment type="subcellular location">
    <subcellularLocation>
        <location evidence="5">Cytoplasm</location>
    </subcellularLocation>
</comment>
<dbReference type="FunFam" id="1.10.8.10:FF:000001">
    <property type="entry name" value="Elongation factor Ts"/>
    <property type="match status" value="1"/>
</dbReference>
<gene>
    <name evidence="5" type="primary">tsf</name>
    <name evidence="7" type="ORF">A3A79_01030</name>
</gene>
<dbReference type="NCBIfam" id="TIGR00116">
    <property type="entry name" value="tsf"/>
    <property type="match status" value="1"/>
</dbReference>
<dbReference type="InterPro" id="IPR014039">
    <property type="entry name" value="Transl_elong_EFTs/EF1B_dimer"/>
</dbReference>
<dbReference type="CDD" id="cd14275">
    <property type="entry name" value="UBA_EF-Ts"/>
    <property type="match status" value="1"/>
</dbReference>
<dbReference type="HAMAP" id="MF_00050">
    <property type="entry name" value="EF_Ts"/>
    <property type="match status" value="1"/>
</dbReference>
<dbReference type="SUPFAM" id="SSF54713">
    <property type="entry name" value="Elongation factor Ts (EF-Ts), dimerisation domain"/>
    <property type="match status" value="1"/>
</dbReference>
<evidence type="ECO:0000256" key="5">
    <source>
        <dbReference type="HAMAP-Rule" id="MF_00050"/>
    </source>
</evidence>
<dbReference type="Gene3D" id="3.30.479.20">
    <property type="entry name" value="Elongation factor Ts, dimerisation domain"/>
    <property type="match status" value="1"/>
</dbReference>
<dbReference type="InterPro" id="IPR001816">
    <property type="entry name" value="Transl_elong_EFTs/EF1B"/>
</dbReference>
<evidence type="ECO:0000256" key="1">
    <source>
        <dbReference type="ARBA" id="ARBA00005532"/>
    </source>
</evidence>
<dbReference type="PANTHER" id="PTHR11741">
    <property type="entry name" value="ELONGATION FACTOR TS"/>
    <property type="match status" value="1"/>
</dbReference>
<protein>
    <recommendedName>
        <fullName evidence="2 5">Elongation factor Ts</fullName>
        <shortName evidence="5">EF-Ts</shortName>
    </recommendedName>
</protein>
<accession>A0A1F6AGG8</accession>
<comment type="similarity">
    <text evidence="1 5">Belongs to the EF-Ts family.</text>
</comment>
<feature type="region of interest" description="Involved in Mg(2+) ion dislocation from EF-Tu" evidence="5">
    <location>
        <begin position="81"/>
        <end position="84"/>
    </location>
</feature>
<evidence type="ECO:0000256" key="4">
    <source>
        <dbReference type="ARBA" id="ARBA00022917"/>
    </source>
</evidence>
<dbReference type="AlphaFoldDB" id="A0A1F6AGG8"/>
<keyword evidence="5" id="KW-0963">Cytoplasm</keyword>
<proteinExistence type="inferred from homology"/>
<evidence type="ECO:0000259" key="6">
    <source>
        <dbReference type="Pfam" id="PF00889"/>
    </source>
</evidence>
<comment type="caution">
    <text evidence="7">The sequence shown here is derived from an EMBL/GenBank/DDBJ whole genome shotgun (WGS) entry which is preliminary data.</text>
</comment>